<dbReference type="InterPro" id="IPR036093">
    <property type="entry name" value="NAC_dom_sf"/>
</dbReference>
<dbReference type="PANTHER" id="PTHR31719:SF94">
    <property type="entry name" value="PROTEIN ATAF2"/>
    <property type="match status" value="1"/>
</dbReference>
<name>A0A9Q0FAK1_9ROSI</name>
<dbReference type="SUPFAM" id="SSF101941">
    <property type="entry name" value="NAC domain"/>
    <property type="match status" value="1"/>
</dbReference>
<evidence type="ECO:0000256" key="4">
    <source>
        <dbReference type="ARBA" id="ARBA00023242"/>
    </source>
</evidence>
<dbReference type="GO" id="GO:0003677">
    <property type="term" value="F:DNA binding"/>
    <property type="evidence" value="ECO:0007669"/>
    <property type="project" value="UniProtKB-KW"/>
</dbReference>
<keyword evidence="8" id="KW-1185">Reference proteome</keyword>
<evidence type="ECO:0000313" key="8">
    <source>
        <dbReference type="Proteomes" id="UP001141552"/>
    </source>
</evidence>
<dbReference type="Pfam" id="PF02365">
    <property type="entry name" value="NAM"/>
    <property type="match status" value="1"/>
</dbReference>
<sequence>MKSLREDRDGYYGYYYTKTEKLHEGGKKSSRSLNGHDGSFWKMNGKKKFIEFHDKEGKLLQGVKNKLSYFENKDAKPSWSMHEFVLDESIKPLHKKLEKLTLCKISIMKTKKGKNDSDSDPETTEGSRKRRQQQVQVNDFGDVEHPVVPTNPAATLAVPQSQYMDKRRLEIGSGRPSEPIAKRIHHMPQIQQANISRMQNTGLITHARNPLYNDVDALLANSKETST</sequence>
<comment type="caution">
    <text evidence="7">The sequence shown here is derived from an EMBL/GenBank/DDBJ whole genome shotgun (WGS) entry which is preliminary data.</text>
</comment>
<evidence type="ECO:0000256" key="5">
    <source>
        <dbReference type="SAM" id="MobiDB-lite"/>
    </source>
</evidence>
<evidence type="ECO:0000259" key="6">
    <source>
        <dbReference type="PROSITE" id="PS51005"/>
    </source>
</evidence>
<feature type="domain" description="NAC" evidence="6">
    <location>
        <begin position="1"/>
        <end position="108"/>
    </location>
</feature>
<dbReference type="EMBL" id="JAKUCV010006479">
    <property type="protein sequence ID" value="KAJ4827154.1"/>
    <property type="molecule type" value="Genomic_DNA"/>
</dbReference>
<dbReference type="Gene3D" id="2.170.150.80">
    <property type="entry name" value="NAC domain"/>
    <property type="match status" value="1"/>
</dbReference>
<evidence type="ECO:0000313" key="7">
    <source>
        <dbReference type="EMBL" id="KAJ4827154.1"/>
    </source>
</evidence>
<reference evidence="7" key="2">
    <citation type="journal article" date="2023" name="Plants (Basel)">
        <title>Annotation of the Turnera subulata (Passifloraceae) Draft Genome Reveals the S-Locus Evolved after the Divergence of Turneroideae from Passifloroideae in a Stepwise Manner.</title>
        <authorList>
            <person name="Henning P.M."/>
            <person name="Roalson E.H."/>
            <person name="Mir W."/>
            <person name="McCubbin A.G."/>
            <person name="Shore J.S."/>
        </authorList>
    </citation>
    <scope>NUCLEOTIDE SEQUENCE</scope>
    <source>
        <strain evidence="7">F60SS</strain>
    </source>
</reference>
<evidence type="ECO:0000256" key="3">
    <source>
        <dbReference type="ARBA" id="ARBA00023163"/>
    </source>
</evidence>
<dbReference type="PROSITE" id="PS51005">
    <property type="entry name" value="NAC"/>
    <property type="match status" value="1"/>
</dbReference>
<keyword evidence="2" id="KW-0238">DNA-binding</keyword>
<reference evidence="7" key="1">
    <citation type="submission" date="2022-02" db="EMBL/GenBank/DDBJ databases">
        <authorList>
            <person name="Henning P.M."/>
            <person name="McCubbin A.G."/>
            <person name="Shore J.S."/>
        </authorList>
    </citation>
    <scope>NUCLEOTIDE SEQUENCE</scope>
    <source>
        <strain evidence="7">F60SS</strain>
        <tissue evidence="7">Leaves</tissue>
    </source>
</reference>
<dbReference type="InterPro" id="IPR003441">
    <property type="entry name" value="NAC-dom"/>
</dbReference>
<evidence type="ECO:0000256" key="1">
    <source>
        <dbReference type="ARBA" id="ARBA00023015"/>
    </source>
</evidence>
<dbReference type="Proteomes" id="UP001141552">
    <property type="component" value="Unassembled WGS sequence"/>
</dbReference>
<keyword evidence="4" id="KW-0539">Nucleus</keyword>
<proteinExistence type="predicted"/>
<feature type="region of interest" description="Disordered" evidence="5">
    <location>
        <begin position="110"/>
        <end position="136"/>
    </location>
</feature>
<dbReference type="AlphaFoldDB" id="A0A9Q0FAK1"/>
<gene>
    <name evidence="7" type="ORF">Tsubulata_025831</name>
</gene>
<evidence type="ECO:0000256" key="2">
    <source>
        <dbReference type="ARBA" id="ARBA00023125"/>
    </source>
</evidence>
<dbReference type="GO" id="GO:0006355">
    <property type="term" value="P:regulation of DNA-templated transcription"/>
    <property type="evidence" value="ECO:0007669"/>
    <property type="project" value="InterPro"/>
</dbReference>
<dbReference type="PANTHER" id="PTHR31719">
    <property type="entry name" value="NAC TRANSCRIPTION FACTOR 56"/>
    <property type="match status" value="1"/>
</dbReference>
<protein>
    <recommendedName>
        <fullName evidence="6">NAC domain-containing protein</fullName>
    </recommendedName>
</protein>
<organism evidence="7 8">
    <name type="scientific">Turnera subulata</name>
    <dbReference type="NCBI Taxonomy" id="218843"/>
    <lineage>
        <taxon>Eukaryota</taxon>
        <taxon>Viridiplantae</taxon>
        <taxon>Streptophyta</taxon>
        <taxon>Embryophyta</taxon>
        <taxon>Tracheophyta</taxon>
        <taxon>Spermatophyta</taxon>
        <taxon>Magnoliopsida</taxon>
        <taxon>eudicotyledons</taxon>
        <taxon>Gunneridae</taxon>
        <taxon>Pentapetalae</taxon>
        <taxon>rosids</taxon>
        <taxon>fabids</taxon>
        <taxon>Malpighiales</taxon>
        <taxon>Passifloraceae</taxon>
        <taxon>Turnera</taxon>
    </lineage>
</organism>
<keyword evidence="3" id="KW-0804">Transcription</keyword>
<keyword evidence="1" id="KW-0805">Transcription regulation</keyword>
<accession>A0A9Q0FAK1</accession>